<dbReference type="AlphaFoldDB" id="A0A2H6CW39"/>
<accession>A0A2H6CW39</accession>
<dbReference type="PANTHER" id="PTHR23416">
    <property type="entry name" value="SIALIC ACID SYNTHASE-RELATED"/>
    <property type="match status" value="1"/>
</dbReference>
<organism evidence="1 2">
    <name type="scientific">Tetragenococcus halophilus subsp. halophilus</name>
    <dbReference type="NCBI Taxonomy" id="1513897"/>
    <lineage>
        <taxon>Bacteria</taxon>
        <taxon>Bacillati</taxon>
        <taxon>Bacillota</taxon>
        <taxon>Bacilli</taxon>
        <taxon>Lactobacillales</taxon>
        <taxon>Enterococcaceae</taxon>
        <taxon>Tetragenococcus</taxon>
    </lineage>
</organism>
<comment type="caution">
    <text evidence="1">The sequence shown here is derived from an EMBL/GenBank/DDBJ whole genome shotgun (WGS) entry which is preliminary data.</text>
</comment>
<proteinExistence type="predicted"/>
<reference evidence="1 2" key="1">
    <citation type="submission" date="2016-05" db="EMBL/GenBank/DDBJ databases">
        <title>Whole genome sequencing of Tetragenococcus halophilus subsp. halophilus NISL 7118.</title>
        <authorList>
            <person name="Shiwa Y."/>
            <person name="Nishimura I."/>
            <person name="Yoshikawa H."/>
            <person name="Koyama Y."/>
            <person name="Oguma T."/>
        </authorList>
    </citation>
    <scope>NUCLEOTIDE SEQUENCE [LARGE SCALE GENOMIC DNA]</scope>
    <source>
        <strain evidence="1 2">NISL 7118</strain>
    </source>
</reference>
<keyword evidence="2" id="KW-1185">Reference proteome</keyword>
<evidence type="ECO:0008006" key="3">
    <source>
        <dbReference type="Google" id="ProtNLM"/>
    </source>
</evidence>
<dbReference type="EMBL" id="BDEC01000148">
    <property type="protein sequence ID" value="GBD69208.1"/>
    <property type="molecule type" value="Genomic_DNA"/>
</dbReference>
<dbReference type="InterPro" id="IPR051159">
    <property type="entry name" value="Hexapeptide_acetyltransf"/>
</dbReference>
<dbReference type="CDD" id="cd04647">
    <property type="entry name" value="LbH_MAT_like"/>
    <property type="match status" value="1"/>
</dbReference>
<name>A0A2H6CW39_TETHA</name>
<dbReference type="InterPro" id="IPR011004">
    <property type="entry name" value="Trimer_LpxA-like_sf"/>
</dbReference>
<dbReference type="Proteomes" id="UP000236214">
    <property type="component" value="Unassembled WGS sequence"/>
</dbReference>
<evidence type="ECO:0000313" key="1">
    <source>
        <dbReference type="EMBL" id="GBD69208.1"/>
    </source>
</evidence>
<dbReference type="Gene3D" id="2.160.10.10">
    <property type="entry name" value="Hexapeptide repeat proteins"/>
    <property type="match status" value="1"/>
</dbReference>
<dbReference type="SUPFAM" id="SSF51161">
    <property type="entry name" value="Trimeric LpxA-like enzymes"/>
    <property type="match status" value="1"/>
</dbReference>
<sequence length="195" mass="21427">MQKSGRDKFNKIRPLLMFLSKLISFLPLKLKKFLFNLFKGLGGNLGIVLRYILLKGIAKKCGDNVSVHQNVYLLSPENMELGKNISIHPMCYLDATGGLVIGDEVSLAHGVTVMSTTHSYEDMDVPIKYQPISLKKTILKNNIWVGAKSTVLAGVIINDGVVVGASSVVTKIINKNFIVVGSPAKVLKKRRAVYK</sequence>
<evidence type="ECO:0000313" key="2">
    <source>
        <dbReference type="Proteomes" id="UP000236214"/>
    </source>
</evidence>
<protein>
    <recommendedName>
        <fullName evidence="3">Acyltransferase</fullName>
    </recommendedName>
</protein>
<dbReference type="RefSeq" id="WP_219725945.1">
    <property type="nucleotide sequence ID" value="NZ_BDEC01000148.1"/>
</dbReference>
<gene>
    <name evidence="1" type="ORF">TEHN7118_2014</name>
</gene>